<name>A0A917DWF2_9BACT</name>
<dbReference type="InterPro" id="IPR013249">
    <property type="entry name" value="RNA_pol_sigma70_r4_t2"/>
</dbReference>
<dbReference type="Gene3D" id="1.10.1740.10">
    <property type="match status" value="1"/>
</dbReference>
<evidence type="ECO:0000256" key="4">
    <source>
        <dbReference type="ARBA" id="ARBA00023163"/>
    </source>
</evidence>
<evidence type="ECO:0000259" key="6">
    <source>
        <dbReference type="Pfam" id="PF04542"/>
    </source>
</evidence>
<dbReference type="SUPFAM" id="SSF88659">
    <property type="entry name" value="Sigma3 and sigma4 domains of RNA polymerase sigma factors"/>
    <property type="match status" value="1"/>
</dbReference>
<dbReference type="AlphaFoldDB" id="A0A917DWF2"/>
<dbReference type="InterPro" id="IPR014284">
    <property type="entry name" value="RNA_pol_sigma-70_dom"/>
</dbReference>
<dbReference type="Pfam" id="PF04542">
    <property type="entry name" value="Sigma70_r2"/>
    <property type="match status" value="1"/>
</dbReference>
<keyword evidence="2" id="KW-0805">Transcription regulation</keyword>
<sequence length="179" mass="20970">MNKVVEEIWIDLHQELKNFIRNKVKNIDDSNDILQEVFLKIHLNIHRLNDYTKLTSWVYQITRNAIADHFRENKPSFQIEDLDFPEQAYEEPLYQALSSCINLKISLLPEKYKKSILLTSFQNFSQIELAENLNISHSGAKSRVQRAKNQLKSLILDCKNVETDTNDNIIGYKSPSEFI</sequence>
<dbReference type="Proteomes" id="UP000609064">
    <property type="component" value="Unassembled WGS sequence"/>
</dbReference>
<dbReference type="Pfam" id="PF08281">
    <property type="entry name" value="Sigma70_r4_2"/>
    <property type="match status" value="1"/>
</dbReference>
<dbReference type="InterPro" id="IPR039425">
    <property type="entry name" value="RNA_pol_sigma-70-like"/>
</dbReference>
<reference evidence="8" key="1">
    <citation type="journal article" date="2014" name="Int. J. Syst. Evol. Microbiol.">
        <title>Complete genome sequence of Corynebacterium casei LMG S-19264T (=DSM 44701T), isolated from a smear-ripened cheese.</title>
        <authorList>
            <consortium name="US DOE Joint Genome Institute (JGI-PGF)"/>
            <person name="Walter F."/>
            <person name="Albersmeier A."/>
            <person name="Kalinowski J."/>
            <person name="Ruckert C."/>
        </authorList>
    </citation>
    <scope>NUCLEOTIDE SEQUENCE</scope>
    <source>
        <strain evidence="8">CGMCC 1.15958</strain>
    </source>
</reference>
<dbReference type="InterPro" id="IPR007627">
    <property type="entry name" value="RNA_pol_sigma70_r2"/>
</dbReference>
<dbReference type="GO" id="GO:0003677">
    <property type="term" value="F:DNA binding"/>
    <property type="evidence" value="ECO:0007669"/>
    <property type="project" value="InterPro"/>
</dbReference>
<evidence type="ECO:0000256" key="2">
    <source>
        <dbReference type="ARBA" id="ARBA00023015"/>
    </source>
</evidence>
<feature type="domain" description="RNA polymerase sigma factor 70 region 4 type 2" evidence="7">
    <location>
        <begin position="103"/>
        <end position="151"/>
    </location>
</feature>
<proteinExistence type="inferred from homology"/>
<dbReference type="NCBIfam" id="TIGR02937">
    <property type="entry name" value="sigma70-ECF"/>
    <property type="match status" value="1"/>
</dbReference>
<accession>A0A917DWF2</accession>
<dbReference type="EMBL" id="BMKK01000012">
    <property type="protein sequence ID" value="GGD76725.1"/>
    <property type="molecule type" value="Genomic_DNA"/>
</dbReference>
<dbReference type="GO" id="GO:0006352">
    <property type="term" value="P:DNA-templated transcription initiation"/>
    <property type="evidence" value="ECO:0007669"/>
    <property type="project" value="InterPro"/>
</dbReference>
<dbReference type="GO" id="GO:0016987">
    <property type="term" value="F:sigma factor activity"/>
    <property type="evidence" value="ECO:0007669"/>
    <property type="project" value="UniProtKB-KW"/>
</dbReference>
<evidence type="ECO:0000256" key="1">
    <source>
        <dbReference type="ARBA" id="ARBA00010641"/>
    </source>
</evidence>
<dbReference type="InterPro" id="IPR013325">
    <property type="entry name" value="RNA_pol_sigma_r2"/>
</dbReference>
<feature type="coiled-coil region" evidence="5">
    <location>
        <begin position="130"/>
        <end position="164"/>
    </location>
</feature>
<keyword evidence="3" id="KW-0731">Sigma factor</keyword>
<dbReference type="InterPro" id="IPR013324">
    <property type="entry name" value="RNA_pol_sigma_r3/r4-like"/>
</dbReference>
<comment type="caution">
    <text evidence="8">The sequence shown here is derived from an EMBL/GenBank/DDBJ whole genome shotgun (WGS) entry which is preliminary data.</text>
</comment>
<dbReference type="PANTHER" id="PTHR43133">
    <property type="entry name" value="RNA POLYMERASE ECF-TYPE SIGMA FACTO"/>
    <property type="match status" value="1"/>
</dbReference>
<gene>
    <name evidence="8" type="primary">sigZ</name>
    <name evidence="8" type="ORF">GCM10011514_45800</name>
</gene>
<dbReference type="SUPFAM" id="SSF88946">
    <property type="entry name" value="Sigma2 domain of RNA polymerase sigma factors"/>
    <property type="match status" value="1"/>
</dbReference>
<evidence type="ECO:0000259" key="7">
    <source>
        <dbReference type="Pfam" id="PF08281"/>
    </source>
</evidence>
<organism evidence="8 9">
    <name type="scientific">Emticicia aquatilis</name>
    <dbReference type="NCBI Taxonomy" id="1537369"/>
    <lineage>
        <taxon>Bacteria</taxon>
        <taxon>Pseudomonadati</taxon>
        <taxon>Bacteroidota</taxon>
        <taxon>Cytophagia</taxon>
        <taxon>Cytophagales</taxon>
        <taxon>Leadbetterellaceae</taxon>
        <taxon>Emticicia</taxon>
    </lineage>
</organism>
<evidence type="ECO:0000256" key="5">
    <source>
        <dbReference type="SAM" id="Coils"/>
    </source>
</evidence>
<dbReference type="Gene3D" id="1.10.10.10">
    <property type="entry name" value="Winged helix-like DNA-binding domain superfamily/Winged helix DNA-binding domain"/>
    <property type="match status" value="1"/>
</dbReference>
<keyword evidence="5" id="KW-0175">Coiled coil</keyword>
<evidence type="ECO:0000256" key="3">
    <source>
        <dbReference type="ARBA" id="ARBA00023082"/>
    </source>
</evidence>
<dbReference type="PANTHER" id="PTHR43133:SF62">
    <property type="entry name" value="RNA POLYMERASE SIGMA FACTOR SIGZ"/>
    <property type="match status" value="1"/>
</dbReference>
<keyword evidence="4" id="KW-0804">Transcription</keyword>
<keyword evidence="9" id="KW-1185">Reference proteome</keyword>
<comment type="similarity">
    <text evidence="1">Belongs to the sigma-70 factor family. ECF subfamily.</text>
</comment>
<feature type="domain" description="RNA polymerase sigma-70 region 2" evidence="6">
    <location>
        <begin position="12"/>
        <end position="74"/>
    </location>
</feature>
<evidence type="ECO:0000313" key="9">
    <source>
        <dbReference type="Proteomes" id="UP000609064"/>
    </source>
</evidence>
<dbReference type="RefSeq" id="WP_188769831.1">
    <property type="nucleotide sequence ID" value="NZ_BMKK01000012.1"/>
</dbReference>
<reference evidence="8" key="2">
    <citation type="submission" date="2020-09" db="EMBL/GenBank/DDBJ databases">
        <authorList>
            <person name="Sun Q."/>
            <person name="Zhou Y."/>
        </authorList>
    </citation>
    <scope>NUCLEOTIDE SEQUENCE</scope>
    <source>
        <strain evidence="8">CGMCC 1.15958</strain>
    </source>
</reference>
<evidence type="ECO:0000313" key="8">
    <source>
        <dbReference type="EMBL" id="GGD76725.1"/>
    </source>
</evidence>
<dbReference type="InterPro" id="IPR036388">
    <property type="entry name" value="WH-like_DNA-bd_sf"/>
</dbReference>
<protein>
    <submittedName>
        <fullName evidence="8">RNA polymerase sigma factor SigZ</fullName>
    </submittedName>
</protein>
<dbReference type="CDD" id="cd06171">
    <property type="entry name" value="Sigma70_r4"/>
    <property type="match status" value="1"/>
</dbReference>